<gene>
    <name evidence="2" type="ORF">LNINA_LOCUS6078</name>
</gene>
<feature type="region of interest" description="Disordered" evidence="1">
    <location>
        <begin position="34"/>
        <end position="72"/>
    </location>
</feature>
<evidence type="ECO:0000256" key="1">
    <source>
        <dbReference type="SAM" id="MobiDB-lite"/>
    </source>
</evidence>
<evidence type="ECO:0000313" key="2">
    <source>
        <dbReference type="EMBL" id="CAK1546513.1"/>
    </source>
</evidence>
<feature type="compositionally biased region" description="Basic and acidic residues" evidence="1">
    <location>
        <begin position="34"/>
        <end position="52"/>
    </location>
</feature>
<sequence length="253" mass="29579">MTSPFLVDNILHQQKSAIHSQYLNQQLEFLQRTNYERSRENSPEIDETKMAEQDDERNEETTDKADDEDSKSEEGFIKNEVVYYNHDYYRSEDREKEVLNIPNVNRRCHCGSFDCPPFSCKKSGIRRLEELEKRFNLHNYQDNSDEDVREKTEDMVKSCDDYNEQKKPLLKFSVSAILGEETAKNNVNDMLQPHFAIGFYVSTGLTILITYLGNQNCQALSCIYPAEAKPFGWDVNPRPLVLIQSELRRLMLL</sequence>
<keyword evidence="3" id="KW-1185">Reference proteome</keyword>
<reference evidence="2 3" key="1">
    <citation type="submission" date="2023-11" db="EMBL/GenBank/DDBJ databases">
        <authorList>
            <person name="Okamura Y."/>
        </authorList>
    </citation>
    <scope>NUCLEOTIDE SEQUENCE [LARGE SCALE GENOMIC DNA]</scope>
</reference>
<organism evidence="2 3">
    <name type="scientific">Leptosia nina</name>
    <dbReference type="NCBI Taxonomy" id="320188"/>
    <lineage>
        <taxon>Eukaryota</taxon>
        <taxon>Metazoa</taxon>
        <taxon>Ecdysozoa</taxon>
        <taxon>Arthropoda</taxon>
        <taxon>Hexapoda</taxon>
        <taxon>Insecta</taxon>
        <taxon>Pterygota</taxon>
        <taxon>Neoptera</taxon>
        <taxon>Endopterygota</taxon>
        <taxon>Lepidoptera</taxon>
        <taxon>Glossata</taxon>
        <taxon>Ditrysia</taxon>
        <taxon>Papilionoidea</taxon>
        <taxon>Pieridae</taxon>
        <taxon>Pierinae</taxon>
        <taxon>Leptosia</taxon>
    </lineage>
</organism>
<dbReference type="Proteomes" id="UP001497472">
    <property type="component" value="Unassembled WGS sequence"/>
</dbReference>
<comment type="caution">
    <text evidence="2">The sequence shown here is derived from an EMBL/GenBank/DDBJ whole genome shotgun (WGS) entry which is preliminary data.</text>
</comment>
<protein>
    <submittedName>
        <fullName evidence="2">Uncharacterized protein</fullName>
    </submittedName>
</protein>
<accession>A0AAV1JAX6</accession>
<evidence type="ECO:0000313" key="3">
    <source>
        <dbReference type="Proteomes" id="UP001497472"/>
    </source>
</evidence>
<dbReference type="EMBL" id="CAVLEF010000008">
    <property type="protein sequence ID" value="CAK1546513.1"/>
    <property type="molecule type" value="Genomic_DNA"/>
</dbReference>
<dbReference type="AlphaFoldDB" id="A0AAV1JAX6"/>
<name>A0AAV1JAX6_9NEOP</name>
<proteinExistence type="predicted"/>